<dbReference type="PROSITE" id="PS51257">
    <property type="entry name" value="PROKAR_LIPOPROTEIN"/>
    <property type="match status" value="1"/>
</dbReference>
<protein>
    <submittedName>
        <fullName evidence="6">Extracellular solute-binding protein family 5</fullName>
    </submittedName>
</protein>
<dbReference type="InterPro" id="IPR000914">
    <property type="entry name" value="SBP_5_dom"/>
</dbReference>
<reference evidence="6 7" key="1">
    <citation type="submission" date="2010-10" db="EMBL/GenBank/DDBJ databases">
        <title>Complete sequence of Frankia sp. EuI1c.</title>
        <authorList>
            <consortium name="US DOE Joint Genome Institute"/>
            <person name="Lucas S."/>
            <person name="Copeland A."/>
            <person name="Lapidus A."/>
            <person name="Cheng J.-F."/>
            <person name="Bruce D."/>
            <person name="Goodwin L."/>
            <person name="Pitluck S."/>
            <person name="Chertkov O."/>
            <person name="Detter J.C."/>
            <person name="Han C."/>
            <person name="Tapia R."/>
            <person name="Land M."/>
            <person name="Hauser L."/>
            <person name="Jeffries C."/>
            <person name="Kyrpides N."/>
            <person name="Ivanova N."/>
            <person name="Mikhailova N."/>
            <person name="Beauchemin N."/>
            <person name="Sen A."/>
            <person name="Sur S.A."/>
            <person name="Gtari M."/>
            <person name="Wall L."/>
            <person name="Tisa L."/>
            <person name="Woyke T."/>
        </authorList>
    </citation>
    <scope>NUCLEOTIDE SEQUENCE [LARGE SCALE GENOMIC DNA]</scope>
    <source>
        <strain evidence="7">DSM 45817 / CECT 9037 / EuI1c</strain>
    </source>
</reference>
<dbReference type="AlphaFoldDB" id="E3JCX8"/>
<evidence type="ECO:0000313" key="7">
    <source>
        <dbReference type="Proteomes" id="UP000002484"/>
    </source>
</evidence>
<dbReference type="STRING" id="298654.FraEuI1c_3094"/>
<dbReference type="InterPro" id="IPR039424">
    <property type="entry name" value="SBP_5"/>
</dbReference>
<dbReference type="CDD" id="cd08492">
    <property type="entry name" value="PBP2_NikA_DppA_OppA_like_15"/>
    <property type="match status" value="1"/>
</dbReference>
<feature type="chain" id="PRO_5039723890" evidence="4">
    <location>
        <begin position="23"/>
        <end position="548"/>
    </location>
</feature>
<dbReference type="HOGENOM" id="CLU_017028_7_3_11"/>
<dbReference type="InParanoid" id="E3JCX8"/>
<dbReference type="eggNOG" id="COG0747">
    <property type="taxonomic scope" value="Bacteria"/>
</dbReference>
<dbReference type="GO" id="GO:0043190">
    <property type="term" value="C:ATP-binding cassette (ABC) transporter complex"/>
    <property type="evidence" value="ECO:0007669"/>
    <property type="project" value="InterPro"/>
</dbReference>
<dbReference type="Pfam" id="PF00496">
    <property type="entry name" value="SBP_bac_5"/>
    <property type="match status" value="1"/>
</dbReference>
<feature type="signal peptide" evidence="4">
    <location>
        <begin position="1"/>
        <end position="22"/>
    </location>
</feature>
<dbReference type="PANTHER" id="PTHR30290">
    <property type="entry name" value="PERIPLASMIC BINDING COMPONENT OF ABC TRANSPORTER"/>
    <property type="match status" value="1"/>
</dbReference>
<keyword evidence="2" id="KW-0813">Transport</keyword>
<dbReference type="OrthoDB" id="9046151at2"/>
<comment type="similarity">
    <text evidence="1">Belongs to the bacterial solute-binding protein 5 family.</text>
</comment>
<dbReference type="Gene3D" id="3.40.190.10">
    <property type="entry name" value="Periplasmic binding protein-like II"/>
    <property type="match status" value="1"/>
</dbReference>
<dbReference type="PIRSF" id="PIRSF002741">
    <property type="entry name" value="MppA"/>
    <property type="match status" value="1"/>
</dbReference>
<evidence type="ECO:0000256" key="1">
    <source>
        <dbReference type="ARBA" id="ARBA00005695"/>
    </source>
</evidence>
<dbReference type="SUPFAM" id="SSF53850">
    <property type="entry name" value="Periplasmic binding protein-like II"/>
    <property type="match status" value="1"/>
</dbReference>
<keyword evidence="7" id="KW-1185">Reference proteome</keyword>
<proteinExistence type="inferred from homology"/>
<dbReference type="RefSeq" id="WP_013424235.1">
    <property type="nucleotide sequence ID" value="NC_014666.1"/>
</dbReference>
<dbReference type="PANTHER" id="PTHR30290:SF9">
    <property type="entry name" value="OLIGOPEPTIDE-BINDING PROTEIN APPA"/>
    <property type="match status" value="1"/>
</dbReference>
<dbReference type="FunCoup" id="E3JCX8">
    <property type="interactions" value="43"/>
</dbReference>
<evidence type="ECO:0000256" key="4">
    <source>
        <dbReference type="SAM" id="SignalP"/>
    </source>
</evidence>
<feature type="domain" description="Solute-binding protein family 5" evidence="5">
    <location>
        <begin position="85"/>
        <end position="462"/>
    </location>
</feature>
<evidence type="ECO:0000259" key="5">
    <source>
        <dbReference type="Pfam" id="PF00496"/>
    </source>
</evidence>
<dbReference type="GO" id="GO:0042597">
    <property type="term" value="C:periplasmic space"/>
    <property type="evidence" value="ECO:0007669"/>
    <property type="project" value="UniProtKB-ARBA"/>
</dbReference>
<organism evidence="6 7">
    <name type="scientific">Pseudofrankia inefficax (strain DSM 45817 / CECT 9037 / DDB 130130 / EuI1c)</name>
    <name type="common">Frankia inefficax</name>
    <dbReference type="NCBI Taxonomy" id="298654"/>
    <lineage>
        <taxon>Bacteria</taxon>
        <taxon>Bacillati</taxon>
        <taxon>Actinomycetota</taxon>
        <taxon>Actinomycetes</taxon>
        <taxon>Frankiales</taxon>
        <taxon>Frankiaceae</taxon>
        <taxon>Pseudofrankia</taxon>
    </lineage>
</organism>
<gene>
    <name evidence="6" type="ordered locus">FraEuI1c_3094</name>
</gene>
<dbReference type="GO" id="GO:0015833">
    <property type="term" value="P:peptide transport"/>
    <property type="evidence" value="ECO:0007669"/>
    <property type="project" value="TreeGrafter"/>
</dbReference>
<dbReference type="KEGG" id="fri:FraEuI1c_3094"/>
<evidence type="ECO:0000313" key="6">
    <source>
        <dbReference type="EMBL" id="ADP81117.1"/>
    </source>
</evidence>
<evidence type="ECO:0000256" key="2">
    <source>
        <dbReference type="ARBA" id="ARBA00022448"/>
    </source>
</evidence>
<accession>E3JCX8</accession>
<dbReference type="Proteomes" id="UP000002484">
    <property type="component" value="Chromosome"/>
</dbReference>
<name>E3JCX8_PSEI1</name>
<sequence length="548" mass="59020" precursor="true">MRSRPVLAGAAALAATAAMLLAACGSGGSSAAAPASQPRSGGNLTYALDVEPQCFDAAVSPQDVTGEVDRNILDSLVSEDTKGTFHPWLAKSWDVSKDLTTYTFHLRGGVKFTDGTVFDANAVKVNFDRIVAPTTKSQYASNLLGPYTGTKVIDPSTVQVSFSKPFAPFLQVAATAYLGFYSPTAIRNHPEGFCVGGPSAVGTGPFTFTSATKGQSILLSRNPAYNWGPADSTHTGPAYLDKVTYRILTEAATRIGSLTSGQVDGIQSVPPSNVASLASIKSINVYKKDDPGGVYNLYLNVTRPILSDQRVRQAIQRGIDIDQNVKTVYFGQYSRAWSPISPATPSYDAKLEGSWPYDPALANKLLDEAGWTGRDSAGYRTKDGQRLTVVWPSTPSASNRDSRDVLAQAIVADLKKIGIEISRPSFDVTTYLTKAYASEFDVLDTSWARFDPDVLRLFFNSASRGSNGQNGAFLADDQVDQWTNAGAQTLDPTVRNDVYAKTQQRVIQLAADVPVYVPRSLFATQSSVQDLAFSPNAWPEFYGTWLSK</sequence>
<dbReference type="GO" id="GO:1904680">
    <property type="term" value="F:peptide transmembrane transporter activity"/>
    <property type="evidence" value="ECO:0007669"/>
    <property type="project" value="TreeGrafter"/>
</dbReference>
<evidence type="ECO:0000256" key="3">
    <source>
        <dbReference type="ARBA" id="ARBA00022729"/>
    </source>
</evidence>
<dbReference type="Gene3D" id="3.10.105.10">
    <property type="entry name" value="Dipeptide-binding Protein, Domain 3"/>
    <property type="match status" value="1"/>
</dbReference>
<dbReference type="EMBL" id="CP002299">
    <property type="protein sequence ID" value="ADP81117.1"/>
    <property type="molecule type" value="Genomic_DNA"/>
</dbReference>
<keyword evidence="3 4" id="KW-0732">Signal</keyword>
<dbReference type="InterPro" id="IPR030678">
    <property type="entry name" value="Peptide/Ni-bd"/>
</dbReference>